<keyword evidence="1" id="KW-0472">Membrane</keyword>
<gene>
    <name evidence="2" type="ORF">H9L23_07885</name>
</gene>
<evidence type="ECO:0000313" key="2">
    <source>
        <dbReference type="EMBL" id="QNN43989.1"/>
    </source>
</evidence>
<keyword evidence="1" id="KW-1133">Transmembrane helix</keyword>
<dbReference type="EMBL" id="CP060723">
    <property type="protein sequence ID" value="QNN43989.1"/>
    <property type="molecule type" value="Genomic_DNA"/>
</dbReference>
<feature type="transmembrane region" description="Helical" evidence="1">
    <location>
        <begin position="62"/>
        <end position="82"/>
    </location>
</feature>
<keyword evidence="1" id="KW-0812">Transmembrane</keyword>
<evidence type="ECO:0000313" key="3">
    <source>
        <dbReference type="Proteomes" id="UP000515806"/>
    </source>
</evidence>
<organism evidence="2 3">
    <name type="scientific">Pedobacter roseus</name>
    <dbReference type="NCBI Taxonomy" id="336820"/>
    <lineage>
        <taxon>Bacteria</taxon>
        <taxon>Pseudomonadati</taxon>
        <taxon>Bacteroidota</taxon>
        <taxon>Sphingobacteriia</taxon>
        <taxon>Sphingobacteriales</taxon>
        <taxon>Sphingobacteriaceae</taxon>
        <taxon>Pedobacter</taxon>
    </lineage>
</organism>
<dbReference type="Proteomes" id="UP000515806">
    <property type="component" value="Chromosome"/>
</dbReference>
<evidence type="ECO:0000256" key="1">
    <source>
        <dbReference type="SAM" id="Phobius"/>
    </source>
</evidence>
<dbReference type="KEGG" id="proe:H9L23_07885"/>
<name>A0A7G9QKW4_9SPHI</name>
<protein>
    <submittedName>
        <fullName evidence="2">Uncharacterized protein</fullName>
    </submittedName>
</protein>
<keyword evidence="3" id="KW-1185">Reference proteome</keyword>
<accession>A0A7G9QKW4</accession>
<reference evidence="2 3" key="1">
    <citation type="submission" date="2020-08" db="EMBL/GenBank/DDBJ databases">
        <title>Genome sequence of Pedobacter roseus KACC 11594T.</title>
        <authorList>
            <person name="Hyun D.-W."/>
            <person name="Bae J.-W."/>
        </authorList>
    </citation>
    <scope>NUCLEOTIDE SEQUENCE [LARGE SCALE GENOMIC DNA]</scope>
    <source>
        <strain evidence="2 3">KACC 11594</strain>
    </source>
</reference>
<sequence>MGNYIMISMKLVLHHFCRNTQKGKQSSWNAFAQGLSGNHSFEPAGIAEVTKLKKKVIKTDKLFWEMIVLLLFGAGLFCLLWSPKKG</sequence>
<dbReference type="AlphaFoldDB" id="A0A7G9QKW4"/>
<proteinExistence type="predicted"/>